<dbReference type="InterPro" id="IPR036291">
    <property type="entry name" value="NAD(P)-bd_dom_sf"/>
</dbReference>
<dbReference type="AlphaFoldDB" id="A0A495EQT9"/>
<dbReference type="PROSITE" id="PS00061">
    <property type="entry name" value="ADH_SHORT"/>
    <property type="match status" value="1"/>
</dbReference>
<dbReference type="PANTHER" id="PTHR24322:SF736">
    <property type="entry name" value="RETINOL DEHYDROGENASE 10"/>
    <property type="match status" value="1"/>
</dbReference>
<dbReference type="InterPro" id="IPR002347">
    <property type="entry name" value="SDR_fam"/>
</dbReference>
<dbReference type="EMBL" id="RBIR01000006">
    <property type="protein sequence ID" value="RKR18696.1"/>
    <property type="molecule type" value="Genomic_DNA"/>
</dbReference>
<dbReference type="InterPro" id="IPR020904">
    <property type="entry name" value="Sc_DH/Rdtase_CS"/>
</dbReference>
<keyword evidence="2" id="KW-0560">Oxidoreductase</keyword>
<dbReference type="PRINTS" id="PR00080">
    <property type="entry name" value="SDRFAMILY"/>
</dbReference>
<dbReference type="GO" id="GO:0016616">
    <property type="term" value="F:oxidoreductase activity, acting on the CH-OH group of donors, NAD or NADP as acceptor"/>
    <property type="evidence" value="ECO:0007669"/>
    <property type="project" value="TreeGrafter"/>
</dbReference>
<gene>
    <name evidence="4" type="ORF">C8D78_2897</name>
</gene>
<evidence type="ECO:0000313" key="4">
    <source>
        <dbReference type="EMBL" id="RKR18696.1"/>
    </source>
</evidence>
<protein>
    <submittedName>
        <fullName evidence="4">Short-subunit dehydrogenase</fullName>
    </submittedName>
</protein>
<comment type="similarity">
    <text evidence="1 3">Belongs to the short-chain dehydrogenases/reductases (SDR) family.</text>
</comment>
<reference evidence="4 5" key="1">
    <citation type="submission" date="2018-10" db="EMBL/GenBank/DDBJ databases">
        <title>Genomic Encyclopedia of Type Strains, Phase IV (KMG-IV): sequencing the most valuable type-strain genomes for metagenomic binning, comparative biology and taxonomic classification.</title>
        <authorList>
            <person name="Goeker M."/>
        </authorList>
    </citation>
    <scope>NUCLEOTIDE SEQUENCE [LARGE SCALE GENOMIC DNA]</scope>
    <source>
        <strain evidence="4 5">DSM 25586</strain>
    </source>
</reference>
<evidence type="ECO:0000256" key="1">
    <source>
        <dbReference type="ARBA" id="ARBA00006484"/>
    </source>
</evidence>
<dbReference type="Proteomes" id="UP000276055">
    <property type="component" value="Unassembled WGS sequence"/>
</dbReference>
<sequence length="322" mass="33577">MSASSNRFALPFKSLPFTALRFTARPSTVQPFTVAGGVVLVTGAAMGMGRLYALRAASEGAAVVILWDVDAEALASTAAEVTALGARAVPRTVNLADRAAIAEAALEARAEGPLALLVNNAGIVRGAYFWDHTPDHDIALTMEINALAPMYVTLEFLPAMMADAGRPRRILNVASAAGTVSNPRMSVYAASKWAVIGWSDSLRLELEQQGYGHVKVTTFCPSYISTGMFQGARGPLLTPLMTPGDAVNRAWRATAAGQPLLIAPAMARLGKVLKGVLPVRAWDFVGGKVFGIYSTMDKFTGRGAGTPAAPAATGSSDAAGAR</sequence>
<evidence type="ECO:0000256" key="3">
    <source>
        <dbReference type="RuleBase" id="RU000363"/>
    </source>
</evidence>
<dbReference type="Pfam" id="PF00106">
    <property type="entry name" value="adh_short"/>
    <property type="match status" value="1"/>
</dbReference>
<dbReference type="PRINTS" id="PR00081">
    <property type="entry name" value="GDHRDH"/>
</dbReference>
<dbReference type="SUPFAM" id="SSF51735">
    <property type="entry name" value="NAD(P)-binding Rossmann-fold domains"/>
    <property type="match status" value="1"/>
</dbReference>
<comment type="caution">
    <text evidence="4">The sequence shown here is derived from an EMBL/GenBank/DDBJ whole genome shotgun (WGS) entry which is preliminary data.</text>
</comment>
<evidence type="ECO:0000313" key="5">
    <source>
        <dbReference type="Proteomes" id="UP000276055"/>
    </source>
</evidence>
<name>A0A495EQT9_9MICC</name>
<proteinExistence type="inferred from homology"/>
<dbReference type="PANTHER" id="PTHR24322">
    <property type="entry name" value="PKSB"/>
    <property type="match status" value="1"/>
</dbReference>
<accession>A0A495EQT9</accession>
<evidence type="ECO:0000256" key="2">
    <source>
        <dbReference type="ARBA" id="ARBA00023002"/>
    </source>
</evidence>
<organism evidence="4 5">
    <name type="scientific">Arthrobacter oryzae</name>
    <dbReference type="NCBI Taxonomy" id="409290"/>
    <lineage>
        <taxon>Bacteria</taxon>
        <taxon>Bacillati</taxon>
        <taxon>Actinomycetota</taxon>
        <taxon>Actinomycetes</taxon>
        <taxon>Micrococcales</taxon>
        <taxon>Micrococcaceae</taxon>
        <taxon>Arthrobacter</taxon>
    </lineage>
</organism>
<dbReference type="Gene3D" id="3.40.50.720">
    <property type="entry name" value="NAD(P)-binding Rossmann-like Domain"/>
    <property type="match status" value="1"/>
</dbReference>